<evidence type="ECO:0000256" key="2">
    <source>
        <dbReference type="ARBA" id="ARBA00010596"/>
    </source>
</evidence>
<keyword evidence="5 6" id="KW-0472">Membrane</keyword>
<keyword evidence="3 6" id="KW-0812">Transmembrane</keyword>
<dbReference type="InterPro" id="IPR006977">
    <property type="entry name" value="Yip1_dom"/>
</dbReference>
<evidence type="ECO:0000256" key="1">
    <source>
        <dbReference type="ARBA" id="ARBA00004141"/>
    </source>
</evidence>
<evidence type="ECO:0000256" key="4">
    <source>
        <dbReference type="ARBA" id="ARBA00022989"/>
    </source>
</evidence>
<feature type="transmembrane region" description="Helical" evidence="6">
    <location>
        <begin position="176"/>
        <end position="197"/>
    </location>
</feature>
<keyword evidence="4 6" id="KW-1133">Transmembrane helix</keyword>
<evidence type="ECO:0000256" key="5">
    <source>
        <dbReference type="ARBA" id="ARBA00023136"/>
    </source>
</evidence>
<dbReference type="GO" id="GO:0031267">
    <property type="term" value="F:small GTPase binding"/>
    <property type="evidence" value="ECO:0007669"/>
    <property type="project" value="InterPro"/>
</dbReference>
<evidence type="ECO:0000259" key="7">
    <source>
        <dbReference type="Pfam" id="PF04893"/>
    </source>
</evidence>
<evidence type="ECO:0000313" key="9">
    <source>
        <dbReference type="Proteomes" id="UP000290189"/>
    </source>
</evidence>
<dbReference type="Pfam" id="PF04893">
    <property type="entry name" value="Yip1"/>
    <property type="match status" value="1"/>
</dbReference>
<dbReference type="Proteomes" id="UP000290189">
    <property type="component" value="Unassembled WGS sequence"/>
</dbReference>
<dbReference type="GO" id="GO:0016192">
    <property type="term" value="P:vesicle-mediated transport"/>
    <property type="evidence" value="ECO:0007669"/>
    <property type="project" value="InterPro"/>
</dbReference>
<gene>
    <name evidence="8" type="ORF">PLBR_LOCUS4039</name>
</gene>
<dbReference type="EMBL" id="OVEO01000006">
    <property type="protein sequence ID" value="SPQ96824.1"/>
    <property type="molecule type" value="Genomic_DNA"/>
</dbReference>
<dbReference type="InterPro" id="IPR039765">
    <property type="entry name" value="Yip5/YIPF1/YIPF2"/>
</dbReference>
<reference evidence="8 9" key="1">
    <citation type="submission" date="2018-03" db="EMBL/GenBank/DDBJ databases">
        <authorList>
            <person name="Fogelqvist J."/>
        </authorList>
    </citation>
    <scope>NUCLEOTIDE SEQUENCE [LARGE SCALE GENOMIC DNA]</scope>
</reference>
<organism evidence="8 9">
    <name type="scientific">Plasmodiophora brassicae</name>
    <name type="common">Clubroot disease agent</name>
    <dbReference type="NCBI Taxonomy" id="37360"/>
    <lineage>
        <taxon>Eukaryota</taxon>
        <taxon>Sar</taxon>
        <taxon>Rhizaria</taxon>
        <taxon>Endomyxa</taxon>
        <taxon>Phytomyxea</taxon>
        <taxon>Plasmodiophorida</taxon>
        <taxon>Plasmodiophoridae</taxon>
        <taxon>Plasmodiophora</taxon>
    </lineage>
</organism>
<comment type="subcellular location">
    <subcellularLocation>
        <location evidence="6">Golgi apparatus membrane</location>
        <topology evidence="6">Multi-pass membrane protein</topology>
    </subcellularLocation>
    <subcellularLocation>
        <location evidence="1">Membrane</location>
        <topology evidence="1">Multi-pass membrane protein</topology>
    </subcellularLocation>
</comment>
<dbReference type="GO" id="GO:0000139">
    <property type="term" value="C:Golgi membrane"/>
    <property type="evidence" value="ECO:0007669"/>
    <property type="project" value="UniProtKB-SubCell"/>
</dbReference>
<dbReference type="PANTHER" id="PTHR12822:SF2">
    <property type="entry name" value="PROTEIN YIPF"/>
    <property type="match status" value="1"/>
</dbReference>
<evidence type="ECO:0000313" key="8">
    <source>
        <dbReference type="EMBL" id="SPQ96824.1"/>
    </source>
</evidence>
<feature type="transmembrane region" description="Helical" evidence="6">
    <location>
        <begin position="209"/>
        <end position="234"/>
    </location>
</feature>
<evidence type="ECO:0000256" key="3">
    <source>
        <dbReference type="ARBA" id="ARBA00022692"/>
    </source>
</evidence>
<proteinExistence type="inferred from homology"/>
<feature type="transmembrane region" description="Helical" evidence="6">
    <location>
        <begin position="246"/>
        <end position="263"/>
    </location>
</feature>
<accession>A0A3P3Y9L2</accession>
<feature type="transmembrane region" description="Helical" evidence="6">
    <location>
        <begin position="301"/>
        <end position="319"/>
    </location>
</feature>
<dbReference type="AlphaFoldDB" id="A0A3P3Y9L2"/>
<feature type="domain" description="Yip1" evidence="7">
    <location>
        <begin position="169"/>
        <end position="315"/>
    </location>
</feature>
<sequence length="325" mass="35531">MFRCTKNNSGQSRFALSAADMRSSSNQYSSVGMQGGMGDDHAAVDLRGSDAKNPLYGIDVPTNDDDFNAEAELGIDDDEFPIGQMSSSYVPPSGPAFGDKPVNDAPNAPSRSKIDPNASFWKLDYYRSLWDANDSEVAVRLMRALNPAAPSLYASDEVSSLEAQVAPPKPELCGPFWVTTTLVILLAILGNLSVYFDSSLAQRLDVKKLAVAASVLYMFLTVVPTLMWICVRQLEPSVKLVELVSVYGYSLAVFIPASVVAVVNFDLLRWLVLLTAWGCSLATVAKHVLSRLSPESGWSKRWVFLALLTIPHLAIAIYIKFEHFP</sequence>
<geneLocation type="mitochondrion" evidence="8"/>
<name>A0A3P3Y9L2_PLABS</name>
<comment type="similarity">
    <text evidence="2 6">Belongs to the YIP1 family.</text>
</comment>
<keyword evidence="8" id="KW-0496">Mitochondrion</keyword>
<dbReference type="PANTHER" id="PTHR12822">
    <property type="entry name" value="PROTEIN YIPF"/>
    <property type="match status" value="1"/>
</dbReference>
<protein>
    <recommendedName>
        <fullName evidence="6">Protein YIPF</fullName>
    </recommendedName>
</protein>
<feature type="transmembrane region" description="Helical" evidence="6">
    <location>
        <begin position="270"/>
        <end position="289"/>
    </location>
</feature>
<evidence type="ECO:0000256" key="6">
    <source>
        <dbReference type="RuleBase" id="RU361264"/>
    </source>
</evidence>